<dbReference type="PRINTS" id="PR00624">
    <property type="entry name" value="HISTONEH5"/>
</dbReference>
<dbReference type="EMBL" id="CP139487">
    <property type="protein sequence ID" value="WPU63579.1"/>
    <property type="molecule type" value="Genomic_DNA"/>
</dbReference>
<gene>
    <name evidence="3" type="ORF">SOO65_12855</name>
</gene>
<evidence type="ECO:0000259" key="2">
    <source>
        <dbReference type="PROSITE" id="PS51925"/>
    </source>
</evidence>
<keyword evidence="4" id="KW-1185">Reference proteome</keyword>
<protein>
    <submittedName>
        <fullName evidence="3">SWIB/MDM2 domain-containing protein</fullName>
    </submittedName>
</protein>
<dbReference type="GO" id="GO:0006334">
    <property type="term" value="P:nucleosome assembly"/>
    <property type="evidence" value="ECO:0007669"/>
    <property type="project" value="InterPro"/>
</dbReference>
<dbReference type="Gene3D" id="1.10.245.10">
    <property type="entry name" value="SWIB/MDM2 domain"/>
    <property type="match status" value="1"/>
</dbReference>
<dbReference type="CDD" id="cd10567">
    <property type="entry name" value="SWIB-MDM2_like"/>
    <property type="match status" value="1"/>
</dbReference>
<sequence length="142" mass="15083">MAKKATKKATAKKAPAKKATAKKAAAPKKATAKKATAKKAAAPKKATAKKAAAPKKAKSARKPNAAFMTAFTPSTELAGVIGSAAVPRTEVVKKLWAYIKKNNLQNPKNKRNILCDDKLSKVFGKKEVTMFELASLIGKHLK</sequence>
<organism evidence="3 4">
    <name type="scientific">Peredibacter starrii</name>
    <dbReference type="NCBI Taxonomy" id="28202"/>
    <lineage>
        <taxon>Bacteria</taxon>
        <taxon>Pseudomonadati</taxon>
        <taxon>Bdellovibrionota</taxon>
        <taxon>Bacteriovoracia</taxon>
        <taxon>Bacteriovoracales</taxon>
        <taxon>Bacteriovoracaceae</taxon>
        <taxon>Peredibacter</taxon>
    </lineage>
</organism>
<feature type="domain" description="DM2" evidence="2">
    <location>
        <begin position="66"/>
        <end position="142"/>
    </location>
</feature>
<dbReference type="InterPro" id="IPR005819">
    <property type="entry name" value="H1/H5"/>
</dbReference>
<dbReference type="Pfam" id="PF02201">
    <property type="entry name" value="SWIB"/>
    <property type="match status" value="1"/>
</dbReference>
<dbReference type="InterPro" id="IPR019835">
    <property type="entry name" value="SWIB_domain"/>
</dbReference>
<feature type="compositionally biased region" description="Basic residues" evidence="1">
    <location>
        <begin position="46"/>
        <end position="61"/>
    </location>
</feature>
<dbReference type="GO" id="GO:0000786">
    <property type="term" value="C:nucleosome"/>
    <property type="evidence" value="ECO:0007669"/>
    <property type="project" value="InterPro"/>
</dbReference>
<dbReference type="PROSITE" id="PS51925">
    <property type="entry name" value="SWIB_MDM2"/>
    <property type="match status" value="1"/>
</dbReference>
<feature type="region of interest" description="Disordered" evidence="1">
    <location>
        <begin position="1"/>
        <end position="64"/>
    </location>
</feature>
<feature type="compositionally biased region" description="Basic residues" evidence="1">
    <location>
        <begin position="1"/>
        <end position="21"/>
    </location>
</feature>
<proteinExistence type="predicted"/>
<dbReference type="KEGG" id="psti:SOO65_12855"/>
<evidence type="ECO:0000313" key="4">
    <source>
        <dbReference type="Proteomes" id="UP001324634"/>
    </source>
</evidence>
<dbReference type="Proteomes" id="UP001324634">
    <property type="component" value="Chromosome"/>
</dbReference>
<evidence type="ECO:0000313" key="3">
    <source>
        <dbReference type="EMBL" id="WPU63579.1"/>
    </source>
</evidence>
<accession>A0AAX4HKT5</accession>
<dbReference type="PANTHER" id="PTHR13844">
    <property type="entry name" value="SWI/SNF-RELATED MATRIX-ASSOCIATED ACTIN-DEPENDENT REGULATOR OF CHROMATIN SUBFAMILY D"/>
    <property type="match status" value="1"/>
</dbReference>
<dbReference type="SMART" id="SM00151">
    <property type="entry name" value="SWIB"/>
    <property type="match status" value="1"/>
</dbReference>
<evidence type="ECO:0000256" key="1">
    <source>
        <dbReference type="SAM" id="MobiDB-lite"/>
    </source>
</evidence>
<reference evidence="3 4" key="1">
    <citation type="submission" date="2023-11" db="EMBL/GenBank/DDBJ databases">
        <title>Peredibacter starrii A3.12.</title>
        <authorList>
            <person name="Mitchell R.J."/>
        </authorList>
    </citation>
    <scope>NUCLEOTIDE SEQUENCE [LARGE SCALE GENOMIC DNA]</scope>
    <source>
        <strain evidence="3 4">A3.12</strain>
    </source>
</reference>
<dbReference type="GO" id="GO:0003677">
    <property type="term" value="F:DNA binding"/>
    <property type="evidence" value="ECO:0007669"/>
    <property type="project" value="InterPro"/>
</dbReference>
<dbReference type="RefSeq" id="WP_321390532.1">
    <property type="nucleotide sequence ID" value="NZ_CP139487.1"/>
</dbReference>
<dbReference type="GO" id="GO:0030527">
    <property type="term" value="F:structural constituent of chromatin"/>
    <property type="evidence" value="ECO:0007669"/>
    <property type="project" value="InterPro"/>
</dbReference>
<dbReference type="InterPro" id="IPR036885">
    <property type="entry name" value="SWIB_MDM2_dom_sf"/>
</dbReference>
<name>A0AAX4HKT5_9BACT</name>
<dbReference type="InterPro" id="IPR003121">
    <property type="entry name" value="SWIB_MDM2_domain"/>
</dbReference>
<dbReference type="SUPFAM" id="SSF47592">
    <property type="entry name" value="SWIB/MDM2 domain"/>
    <property type="match status" value="1"/>
</dbReference>
<dbReference type="AlphaFoldDB" id="A0AAX4HKT5"/>